<protein>
    <recommendedName>
        <fullName evidence="7 17">Pyruvate kinase</fullName>
        <ecNumber evidence="6 17">2.7.1.40</ecNumber>
    </recommendedName>
</protein>
<evidence type="ECO:0000256" key="17">
    <source>
        <dbReference type="NCBIfam" id="TIGR01064"/>
    </source>
</evidence>
<dbReference type="InterPro" id="IPR015806">
    <property type="entry name" value="Pyrv_Knase_insert_dom_sf"/>
</dbReference>
<dbReference type="NCBIfam" id="NF004978">
    <property type="entry name" value="PRK06354.1"/>
    <property type="match status" value="1"/>
</dbReference>
<dbReference type="Gene3D" id="3.40.1380.20">
    <property type="entry name" value="Pyruvate kinase, C-terminal domain"/>
    <property type="match status" value="1"/>
</dbReference>
<reference evidence="22" key="2">
    <citation type="journal article" date="2021" name="PeerJ">
        <title>Extensive microbial diversity within the chicken gut microbiome revealed by metagenomics and culture.</title>
        <authorList>
            <person name="Gilroy R."/>
            <person name="Ravi A."/>
            <person name="Getino M."/>
            <person name="Pursley I."/>
            <person name="Horton D.L."/>
            <person name="Alikhan N.F."/>
            <person name="Baker D."/>
            <person name="Gharbi K."/>
            <person name="Hall N."/>
            <person name="Watson M."/>
            <person name="Adriaenssens E.M."/>
            <person name="Foster-Nyarko E."/>
            <person name="Jarju S."/>
            <person name="Secka A."/>
            <person name="Antonio M."/>
            <person name="Oren A."/>
            <person name="Chaudhuri R.R."/>
            <person name="La Ragione R."/>
            <person name="Hildebrand F."/>
            <person name="Pallen M.J."/>
        </authorList>
    </citation>
    <scope>NUCLEOTIDE SEQUENCE</scope>
    <source>
        <strain evidence="22">ChiSxjej2B14-6234</strain>
    </source>
</reference>
<evidence type="ECO:0000256" key="18">
    <source>
        <dbReference type="RuleBase" id="RU000504"/>
    </source>
</evidence>
<feature type="domain" description="PEP-utilising enzyme mobile" evidence="20">
    <location>
        <begin position="505"/>
        <end position="577"/>
    </location>
</feature>
<organism evidence="22 23">
    <name type="scientific">Candidatus Onthenecus intestinigallinarum</name>
    <dbReference type="NCBI Taxonomy" id="2840875"/>
    <lineage>
        <taxon>Bacteria</taxon>
        <taxon>Bacillati</taxon>
        <taxon>Bacillota</taxon>
        <taxon>Clostridia</taxon>
        <taxon>Eubacteriales</taxon>
        <taxon>Candidatus Onthenecus</taxon>
    </lineage>
</organism>
<evidence type="ECO:0000259" key="19">
    <source>
        <dbReference type="Pfam" id="PF00224"/>
    </source>
</evidence>
<dbReference type="InterPro" id="IPR015795">
    <property type="entry name" value="Pyrv_Knase_C"/>
</dbReference>
<dbReference type="EC" id="2.7.1.40" evidence="6 17"/>
<dbReference type="SUPFAM" id="SSF52009">
    <property type="entry name" value="Phosphohistidine domain"/>
    <property type="match status" value="1"/>
</dbReference>
<evidence type="ECO:0000256" key="6">
    <source>
        <dbReference type="ARBA" id="ARBA00012142"/>
    </source>
</evidence>
<keyword evidence="9" id="KW-0479">Metal-binding</keyword>
<dbReference type="Pfam" id="PF00391">
    <property type="entry name" value="PEP-utilizers"/>
    <property type="match status" value="1"/>
</dbReference>
<comment type="caution">
    <text evidence="22">The sequence shown here is derived from an EMBL/GenBank/DDBJ whole genome shotgun (WGS) entry which is preliminary data.</text>
</comment>
<dbReference type="InterPro" id="IPR040442">
    <property type="entry name" value="Pyrv_kinase-like_dom_sf"/>
</dbReference>
<evidence type="ECO:0000313" key="22">
    <source>
        <dbReference type="EMBL" id="HIQ72496.1"/>
    </source>
</evidence>
<keyword evidence="14" id="KW-0630">Potassium</keyword>
<comment type="cofactor">
    <cofactor evidence="1">
        <name>Mg(2+)</name>
        <dbReference type="ChEBI" id="CHEBI:18420"/>
    </cofactor>
</comment>
<dbReference type="EMBL" id="DVFJ01000036">
    <property type="protein sequence ID" value="HIQ72496.1"/>
    <property type="molecule type" value="Genomic_DNA"/>
</dbReference>
<dbReference type="Gene3D" id="2.40.33.10">
    <property type="entry name" value="PK beta-barrel domain-like"/>
    <property type="match status" value="1"/>
</dbReference>
<dbReference type="Proteomes" id="UP000886887">
    <property type="component" value="Unassembled WGS sequence"/>
</dbReference>
<evidence type="ECO:0000256" key="13">
    <source>
        <dbReference type="ARBA" id="ARBA00022842"/>
    </source>
</evidence>
<gene>
    <name evidence="22" type="primary">pyk</name>
    <name evidence="22" type="ORF">IAB73_09870</name>
</gene>
<dbReference type="AlphaFoldDB" id="A0A9D0ZC54"/>
<dbReference type="SUPFAM" id="SSF52935">
    <property type="entry name" value="PK C-terminal domain-like"/>
    <property type="match status" value="1"/>
</dbReference>
<dbReference type="FunFam" id="3.20.20.60:FF:000025">
    <property type="entry name" value="Pyruvate kinase"/>
    <property type="match status" value="1"/>
</dbReference>
<dbReference type="InterPro" id="IPR001697">
    <property type="entry name" value="Pyr_Knase"/>
</dbReference>
<dbReference type="InterPro" id="IPR036918">
    <property type="entry name" value="Pyrv_Knase_C_sf"/>
</dbReference>
<reference evidence="22" key="1">
    <citation type="submission" date="2020-10" db="EMBL/GenBank/DDBJ databases">
        <authorList>
            <person name="Gilroy R."/>
        </authorList>
    </citation>
    <scope>NUCLEOTIDE SEQUENCE</scope>
    <source>
        <strain evidence="22">ChiSxjej2B14-6234</strain>
    </source>
</reference>
<dbReference type="SUPFAM" id="SSF51621">
    <property type="entry name" value="Phosphoenolpyruvate/pyruvate domain"/>
    <property type="match status" value="1"/>
</dbReference>
<evidence type="ECO:0000256" key="15">
    <source>
        <dbReference type="ARBA" id="ARBA00023152"/>
    </source>
</evidence>
<feature type="domain" description="Pyruvate kinase C-terminal" evidence="21">
    <location>
        <begin position="358"/>
        <end position="471"/>
    </location>
</feature>
<dbReference type="Pfam" id="PF00224">
    <property type="entry name" value="PK"/>
    <property type="match status" value="1"/>
</dbReference>
<dbReference type="NCBIfam" id="TIGR01064">
    <property type="entry name" value="pyruv_kin"/>
    <property type="match status" value="1"/>
</dbReference>
<evidence type="ECO:0000256" key="7">
    <source>
        <dbReference type="ARBA" id="ARBA00018587"/>
    </source>
</evidence>
<evidence type="ECO:0000256" key="12">
    <source>
        <dbReference type="ARBA" id="ARBA00022840"/>
    </source>
</evidence>
<dbReference type="GO" id="GO:0005524">
    <property type="term" value="F:ATP binding"/>
    <property type="evidence" value="ECO:0007669"/>
    <property type="project" value="UniProtKB-KW"/>
</dbReference>
<comment type="similarity">
    <text evidence="4">In the C-terminal section; belongs to the PEP-utilizing enzyme family.</text>
</comment>
<evidence type="ECO:0000256" key="14">
    <source>
        <dbReference type="ARBA" id="ARBA00022958"/>
    </source>
</evidence>
<dbReference type="InterPro" id="IPR008279">
    <property type="entry name" value="PEP-util_enz_mobile_dom"/>
</dbReference>
<comment type="cofactor">
    <cofactor evidence="2">
        <name>K(+)</name>
        <dbReference type="ChEBI" id="CHEBI:29103"/>
    </cofactor>
</comment>
<evidence type="ECO:0000256" key="16">
    <source>
        <dbReference type="ARBA" id="ARBA00023317"/>
    </source>
</evidence>
<feature type="domain" description="Pyruvate kinase barrel" evidence="19">
    <location>
        <begin position="1"/>
        <end position="323"/>
    </location>
</feature>
<evidence type="ECO:0000256" key="11">
    <source>
        <dbReference type="ARBA" id="ARBA00022777"/>
    </source>
</evidence>
<dbReference type="Gene3D" id="3.20.20.60">
    <property type="entry name" value="Phosphoenolpyruvate-binding domains"/>
    <property type="match status" value="1"/>
</dbReference>
<dbReference type="GO" id="GO:0016301">
    <property type="term" value="F:kinase activity"/>
    <property type="evidence" value="ECO:0007669"/>
    <property type="project" value="UniProtKB-KW"/>
</dbReference>
<evidence type="ECO:0000259" key="21">
    <source>
        <dbReference type="Pfam" id="PF02887"/>
    </source>
</evidence>
<keyword evidence="8 18" id="KW-0808">Transferase</keyword>
<keyword evidence="16 22" id="KW-0670">Pyruvate</keyword>
<evidence type="ECO:0000256" key="2">
    <source>
        <dbReference type="ARBA" id="ARBA00001958"/>
    </source>
</evidence>
<comment type="catalytic activity">
    <reaction evidence="18">
        <text>pyruvate + ATP = phosphoenolpyruvate + ADP + H(+)</text>
        <dbReference type="Rhea" id="RHEA:18157"/>
        <dbReference type="ChEBI" id="CHEBI:15361"/>
        <dbReference type="ChEBI" id="CHEBI:15378"/>
        <dbReference type="ChEBI" id="CHEBI:30616"/>
        <dbReference type="ChEBI" id="CHEBI:58702"/>
        <dbReference type="ChEBI" id="CHEBI:456216"/>
        <dbReference type="EC" id="2.7.1.40"/>
    </reaction>
</comment>
<evidence type="ECO:0000256" key="10">
    <source>
        <dbReference type="ARBA" id="ARBA00022741"/>
    </source>
</evidence>
<sequence>MRKTKIVCTIGPASDDPQMLSQLMDAGMNVARLNMSHGTYDEQKPRIDNIKRLRAEKRIPLAIMLDTKGPEVRTGRLREGKVTLVDGEMFVLTSREVEGDDKTVSVTYPALCTHVCPGTRILIDDGLIGLEVVRVEGGTDIVCRVVEGGVLGSKKGVSVPGVDLEIPAISQKDRDDILFGIQNGIDLIAASFISRAADVMLIRKILEENGGEGIQIFSKIENRLGVENFDEILKVSDGIMIARGDLGVEVDMEEVPVLQKTFTRKCNIAGKPVITATQMLDSMMRNPRPTRAEANDVANSIMDGTDAIMLSGETASGKYPLEALSAMRRIADYVEERFSFKRMAELHDVSETGRSLTNAVSYACFTMAMDLNAAAIITPTRGGFTARMVAKYRPSCHLVATTDSERTYHQLAAVWGVHPLNMPSASNTDDMIQSSVDAVRDAGFLSDGDIAIISAGVPTGMSGTTNLIKVHVVGDVLLRGKGVGVVSASGRACVAARMGDVGNRFQPGDVLVTTMTTNEMMPMIRKASALIVESDDMTCHAAIVGCALDIPVILDGTMTATHKLKDGMSISVDPNSGYVYNGDILNR</sequence>
<evidence type="ECO:0000256" key="3">
    <source>
        <dbReference type="ARBA" id="ARBA00004997"/>
    </source>
</evidence>
<dbReference type="InterPro" id="IPR015813">
    <property type="entry name" value="Pyrv/PenolPyrv_kinase-like_dom"/>
</dbReference>
<dbReference type="InterPro" id="IPR015793">
    <property type="entry name" value="Pyrv_Knase_brl"/>
</dbReference>
<dbReference type="Gene3D" id="3.50.30.10">
    <property type="entry name" value="Phosphohistidine domain"/>
    <property type="match status" value="1"/>
</dbReference>
<dbReference type="NCBIfam" id="NF004491">
    <property type="entry name" value="PRK05826.1"/>
    <property type="match status" value="1"/>
</dbReference>
<keyword evidence="11 18" id="KW-0418">Kinase</keyword>
<evidence type="ECO:0000256" key="9">
    <source>
        <dbReference type="ARBA" id="ARBA00022723"/>
    </source>
</evidence>
<dbReference type="InterPro" id="IPR011037">
    <property type="entry name" value="Pyrv_Knase-like_insert_dom_sf"/>
</dbReference>
<keyword evidence="13 18" id="KW-0460">Magnesium</keyword>
<name>A0A9D0ZC54_9FIRM</name>
<dbReference type="PRINTS" id="PR01050">
    <property type="entry name" value="PYRUVTKNASE"/>
</dbReference>
<evidence type="ECO:0000313" key="23">
    <source>
        <dbReference type="Proteomes" id="UP000886887"/>
    </source>
</evidence>
<keyword evidence="12" id="KW-0067">ATP-binding</keyword>
<dbReference type="SUPFAM" id="SSF50800">
    <property type="entry name" value="PK beta-barrel domain-like"/>
    <property type="match status" value="1"/>
</dbReference>
<dbReference type="GO" id="GO:0030955">
    <property type="term" value="F:potassium ion binding"/>
    <property type="evidence" value="ECO:0007669"/>
    <property type="project" value="UniProtKB-UniRule"/>
</dbReference>
<dbReference type="FunFam" id="2.40.33.10:FF:000001">
    <property type="entry name" value="Pyruvate kinase"/>
    <property type="match status" value="1"/>
</dbReference>
<comment type="similarity">
    <text evidence="5 18">Belongs to the pyruvate kinase family.</text>
</comment>
<evidence type="ECO:0000259" key="20">
    <source>
        <dbReference type="Pfam" id="PF00391"/>
    </source>
</evidence>
<proteinExistence type="inferred from homology"/>
<dbReference type="InterPro" id="IPR036637">
    <property type="entry name" value="Phosphohistidine_dom_sf"/>
</dbReference>
<evidence type="ECO:0000256" key="5">
    <source>
        <dbReference type="ARBA" id="ARBA00008663"/>
    </source>
</evidence>
<evidence type="ECO:0000256" key="4">
    <source>
        <dbReference type="ARBA" id="ARBA00006237"/>
    </source>
</evidence>
<comment type="pathway">
    <text evidence="3 18">Carbohydrate degradation; glycolysis; pyruvate from D-glyceraldehyde 3-phosphate: step 5/5.</text>
</comment>
<dbReference type="PANTHER" id="PTHR11817">
    <property type="entry name" value="PYRUVATE KINASE"/>
    <property type="match status" value="1"/>
</dbReference>
<evidence type="ECO:0000256" key="8">
    <source>
        <dbReference type="ARBA" id="ARBA00022679"/>
    </source>
</evidence>
<keyword evidence="15 18" id="KW-0324">Glycolysis</keyword>
<accession>A0A9D0ZC54</accession>
<dbReference type="GO" id="GO:0004743">
    <property type="term" value="F:pyruvate kinase activity"/>
    <property type="evidence" value="ECO:0007669"/>
    <property type="project" value="UniProtKB-UniRule"/>
</dbReference>
<evidence type="ECO:0000256" key="1">
    <source>
        <dbReference type="ARBA" id="ARBA00001946"/>
    </source>
</evidence>
<dbReference type="Pfam" id="PF02887">
    <property type="entry name" value="PK_C"/>
    <property type="match status" value="1"/>
</dbReference>
<keyword evidence="10" id="KW-0547">Nucleotide-binding</keyword>
<dbReference type="GO" id="GO:0000287">
    <property type="term" value="F:magnesium ion binding"/>
    <property type="evidence" value="ECO:0007669"/>
    <property type="project" value="UniProtKB-UniRule"/>
</dbReference>